<feature type="compositionally biased region" description="Polar residues" evidence="2">
    <location>
        <begin position="229"/>
        <end position="238"/>
    </location>
</feature>
<feature type="domain" description="Cancer-associated gene protein 1 N-terminal" evidence="3">
    <location>
        <begin position="112"/>
        <end position="608"/>
    </location>
</feature>
<evidence type="ECO:0000256" key="1">
    <source>
        <dbReference type="SAM" id="Coils"/>
    </source>
</evidence>
<dbReference type="InterPro" id="IPR052686">
    <property type="entry name" value="CAGE1_homolog"/>
</dbReference>
<keyword evidence="1" id="KW-0175">Coiled coil</keyword>
<evidence type="ECO:0000256" key="2">
    <source>
        <dbReference type="SAM" id="MobiDB-lite"/>
    </source>
</evidence>
<name>A0A7E6DTE3_9CHIR</name>
<reference evidence="5" key="1">
    <citation type="submission" date="2025-08" db="UniProtKB">
        <authorList>
            <consortium name="RefSeq"/>
        </authorList>
    </citation>
    <scope>IDENTIFICATION</scope>
    <source>
        <tissue evidence="5">Muscle</tissue>
    </source>
</reference>
<dbReference type="Pfam" id="PF15066">
    <property type="entry name" value="CAGE1"/>
    <property type="match status" value="1"/>
</dbReference>
<dbReference type="PANTHER" id="PTHR36864:SF1">
    <property type="entry name" value="CANCER-ASSOCIATED GENE 1 PROTEIN"/>
    <property type="match status" value="1"/>
</dbReference>
<dbReference type="OrthoDB" id="9898225at2759"/>
<feature type="compositionally biased region" description="Basic and acidic residues" evidence="2">
    <location>
        <begin position="218"/>
        <end position="227"/>
    </location>
</feature>
<gene>
    <name evidence="5" type="primary">CAGE1</name>
</gene>
<feature type="coiled-coil region" evidence="1">
    <location>
        <begin position="400"/>
        <end position="434"/>
    </location>
</feature>
<accession>A0A7E6DTE3</accession>
<evidence type="ECO:0000259" key="3">
    <source>
        <dbReference type="Pfam" id="PF15066"/>
    </source>
</evidence>
<dbReference type="RefSeq" id="XP_035882421.1">
    <property type="nucleotide sequence ID" value="XM_036026528.1"/>
</dbReference>
<dbReference type="InParanoid" id="A0A7E6DTE3"/>
<dbReference type="PANTHER" id="PTHR36864">
    <property type="entry name" value="CANCER-ASSOCIATED GENE 1 PROTEIN"/>
    <property type="match status" value="1"/>
</dbReference>
<dbReference type="InterPro" id="IPR029381">
    <property type="entry name" value="CAGE1_N"/>
</dbReference>
<evidence type="ECO:0000313" key="5">
    <source>
        <dbReference type="RefSeq" id="XP_035882421.1"/>
    </source>
</evidence>
<dbReference type="AlphaFoldDB" id="A0A7E6DTE3"/>
<dbReference type="CTD" id="285782"/>
<proteinExistence type="predicted"/>
<keyword evidence="4" id="KW-1185">Reference proteome</keyword>
<feature type="region of interest" description="Disordered" evidence="2">
    <location>
        <begin position="218"/>
        <end position="252"/>
    </location>
</feature>
<evidence type="ECO:0000313" key="4">
    <source>
        <dbReference type="Proteomes" id="UP000504628"/>
    </source>
</evidence>
<feature type="coiled-coil region" evidence="1">
    <location>
        <begin position="871"/>
        <end position="898"/>
    </location>
</feature>
<sequence>MSLPYKDVPASPQFLRLGRSRSPFSPMVTDFEAPQAESAGCPEACLASFPAEIGWRGRVYGRTSQERSEAPTSLLRLLNSHPLVTSKTFFPPATPGARGWEQKSLLWMQETAWTLETEIKTVKRENEPKLTLSEEIYSTLDDLLGDVNNGNYSQDVLMGPIDTSISSFRQCEPICKFHQTKTFNDEMIKFQNLTDGIPYTEKSEMQSHVYNYAKDNNMKKDSVKEENSVETSTSTNEDQLAPECVRQPPRSPLGIHCSRETLKFMDMSLAKNTAEDSALNPNQPESFLCNECVYSDVENSFYKENSFNQYDPSANYKTEEVAVSSKGIQNSGEIPEMSVSHQKEVAVEDMEGLEIVSTCSPAGIAWSGGASWEDCEIPEAEQSLENLQPLEEDMALNEVLQKLKHTNKKQQTLIQNLQCTNMYLEKKVEELLAKTNKQQVLVDIINKLKENVEALIEDKYRVMIEKSETDKTLQNLHDILTNTQKHLQESRKEKEILQIELKRIKENYVCLQERYVTEMQQKNETVSQYIEMGKALSKKEEEVERLQQLKGELENATTSALDLLKREKESREQEFLSLQEEFQKREKENLEERQELKCRLEKLVAQFKNVQFVSESERAKNTKLQQKINEVKNENAKLQQQVARSEEQNYAPKFEIAQLKEHLEEVMKSNTSKDAKMIHSNLFLNYSPYEEESLNPPDVKRTFQPAFKIHNLMALMTRLLTCQDISNLTAEHFKESEKVSDTMLQKLKSFHLKKKNLDEELQKHKDRIATFRELIANEKAFQDQVIDVTDFDSNEAKSVNSNEVRDVPTLLGAKLDKYHSLNEELNILIAKLGNLLESKEGHCTRLIEENDKYQRHLGNLINKVTSYEEIIECADQRLKRSHSQIAHLEERNKHLEDLIKRPRDRVRKARCQIFWKEVK</sequence>
<feature type="coiled-coil region" evidence="1">
    <location>
        <begin position="473"/>
        <end position="648"/>
    </location>
</feature>
<organism evidence="4 5">
    <name type="scientific">Phyllostomus discolor</name>
    <name type="common">pale spear-nosed bat</name>
    <dbReference type="NCBI Taxonomy" id="89673"/>
    <lineage>
        <taxon>Eukaryota</taxon>
        <taxon>Metazoa</taxon>
        <taxon>Chordata</taxon>
        <taxon>Craniata</taxon>
        <taxon>Vertebrata</taxon>
        <taxon>Euteleostomi</taxon>
        <taxon>Mammalia</taxon>
        <taxon>Eutheria</taxon>
        <taxon>Laurasiatheria</taxon>
        <taxon>Chiroptera</taxon>
        <taxon>Yangochiroptera</taxon>
        <taxon>Phyllostomidae</taxon>
        <taxon>Phyllostominae</taxon>
        <taxon>Phyllostomus</taxon>
    </lineage>
</organism>
<dbReference type="Proteomes" id="UP000504628">
    <property type="component" value="Chromosome 5"/>
</dbReference>
<dbReference type="GeneID" id="114497530"/>
<feature type="coiled-coil region" evidence="1">
    <location>
        <begin position="747"/>
        <end position="774"/>
    </location>
</feature>
<protein>
    <submittedName>
        <fullName evidence="5">Cancer-associated gene 1 protein isoform X1</fullName>
    </submittedName>
</protein>